<dbReference type="AlphaFoldDB" id="A0AAV8VF27"/>
<keyword evidence="12" id="KW-1185">Reference proteome</keyword>
<proteinExistence type="predicted"/>
<dbReference type="PANTHER" id="PTHR21137">
    <property type="entry name" value="ODORANT RECEPTOR"/>
    <property type="match status" value="1"/>
</dbReference>
<feature type="transmembrane region" description="Helical" evidence="10">
    <location>
        <begin position="103"/>
        <end position="124"/>
    </location>
</feature>
<gene>
    <name evidence="11" type="ORF">NQ315_006616</name>
</gene>
<keyword evidence="5" id="KW-0552">Olfaction</keyword>
<evidence type="ECO:0000256" key="4">
    <source>
        <dbReference type="ARBA" id="ARBA00022692"/>
    </source>
</evidence>
<keyword evidence="8" id="KW-0675">Receptor</keyword>
<sequence length="178" mass="20802">MTVNEIFPENVRDKTDLLGKVLFFILFIALYNAAINNACLDVLAMSLMGIAVTQLDIFNEKVKKFKNWNYRKSMGTNDFLRYLNECVKHHNEIIRYVENIEEVFSFIFLVQYMTSAAVICNIGFQLVHIHPLSVGFARMVFYIIAMMCQLGMYCWYGNEIIVKVSRMHTFNENKTTHK</sequence>
<dbReference type="GO" id="GO:0005549">
    <property type="term" value="F:odorant binding"/>
    <property type="evidence" value="ECO:0007669"/>
    <property type="project" value="InterPro"/>
</dbReference>
<organism evidence="11 12">
    <name type="scientific">Exocentrus adspersus</name>
    <dbReference type="NCBI Taxonomy" id="1586481"/>
    <lineage>
        <taxon>Eukaryota</taxon>
        <taxon>Metazoa</taxon>
        <taxon>Ecdysozoa</taxon>
        <taxon>Arthropoda</taxon>
        <taxon>Hexapoda</taxon>
        <taxon>Insecta</taxon>
        <taxon>Pterygota</taxon>
        <taxon>Neoptera</taxon>
        <taxon>Endopterygota</taxon>
        <taxon>Coleoptera</taxon>
        <taxon>Polyphaga</taxon>
        <taxon>Cucujiformia</taxon>
        <taxon>Chrysomeloidea</taxon>
        <taxon>Cerambycidae</taxon>
        <taxon>Lamiinae</taxon>
        <taxon>Acanthocinini</taxon>
        <taxon>Exocentrus</taxon>
    </lineage>
</organism>
<dbReference type="PANTHER" id="PTHR21137:SF35">
    <property type="entry name" value="ODORANT RECEPTOR 19A-RELATED"/>
    <property type="match status" value="1"/>
</dbReference>
<dbReference type="GO" id="GO:0005886">
    <property type="term" value="C:plasma membrane"/>
    <property type="evidence" value="ECO:0007669"/>
    <property type="project" value="UniProtKB-SubCell"/>
</dbReference>
<reference evidence="11 12" key="1">
    <citation type="journal article" date="2023" name="Insect Mol. Biol.">
        <title>Genome sequencing provides insights into the evolution of gene families encoding plant cell wall-degrading enzymes in longhorned beetles.</title>
        <authorList>
            <person name="Shin N.R."/>
            <person name="Okamura Y."/>
            <person name="Kirsch R."/>
            <person name="Pauchet Y."/>
        </authorList>
    </citation>
    <scope>NUCLEOTIDE SEQUENCE [LARGE SCALE GENOMIC DNA]</scope>
    <source>
        <strain evidence="11">EAD_L_NR</strain>
    </source>
</reference>
<feature type="transmembrane region" description="Helical" evidence="10">
    <location>
        <begin position="17"/>
        <end position="34"/>
    </location>
</feature>
<evidence type="ECO:0000256" key="8">
    <source>
        <dbReference type="ARBA" id="ARBA00023170"/>
    </source>
</evidence>
<dbReference type="GO" id="GO:0004984">
    <property type="term" value="F:olfactory receptor activity"/>
    <property type="evidence" value="ECO:0007669"/>
    <property type="project" value="InterPro"/>
</dbReference>
<keyword evidence="3" id="KW-0716">Sensory transduction</keyword>
<dbReference type="EMBL" id="JANEYG010000121">
    <property type="protein sequence ID" value="KAJ8912545.1"/>
    <property type="molecule type" value="Genomic_DNA"/>
</dbReference>
<keyword evidence="9" id="KW-0807">Transducer</keyword>
<evidence type="ECO:0000313" key="11">
    <source>
        <dbReference type="EMBL" id="KAJ8912545.1"/>
    </source>
</evidence>
<protein>
    <submittedName>
        <fullName evidence="11">Uncharacterized protein</fullName>
    </submittedName>
</protein>
<dbReference type="GO" id="GO:0007165">
    <property type="term" value="P:signal transduction"/>
    <property type="evidence" value="ECO:0007669"/>
    <property type="project" value="UniProtKB-KW"/>
</dbReference>
<evidence type="ECO:0000256" key="2">
    <source>
        <dbReference type="ARBA" id="ARBA00022475"/>
    </source>
</evidence>
<feature type="transmembrane region" description="Helical" evidence="10">
    <location>
        <begin position="136"/>
        <end position="156"/>
    </location>
</feature>
<keyword evidence="7 10" id="KW-0472">Membrane</keyword>
<evidence type="ECO:0000313" key="12">
    <source>
        <dbReference type="Proteomes" id="UP001159042"/>
    </source>
</evidence>
<evidence type="ECO:0000256" key="9">
    <source>
        <dbReference type="ARBA" id="ARBA00023224"/>
    </source>
</evidence>
<keyword evidence="6 10" id="KW-1133">Transmembrane helix</keyword>
<dbReference type="Pfam" id="PF02949">
    <property type="entry name" value="7tm_6"/>
    <property type="match status" value="1"/>
</dbReference>
<comment type="subcellular location">
    <subcellularLocation>
        <location evidence="1">Cell membrane</location>
        <topology evidence="1">Multi-pass membrane protein</topology>
    </subcellularLocation>
</comment>
<dbReference type="InterPro" id="IPR004117">
    <property type="entry name" value="7tm6_olfct_rcpt"/>
</dbReference>
<name>A0AAV8VF27_9CUCU</name>
<evidence type="ECO:0000256" key="7">
    <source>
        <dbReference type="ARBA" id="ARBA00023136"/>
    </source>
</evidence>
<keyword evidence="4 10" id="KW-0812">Transmembrane</keyword>
<keyword evidence="2" id="KW-1003">Cell membrane</keyword>
<evidence type="ECO:0000256" key="3">
    <source>
        <dbReference type="ARBA" id="ARBA00022606"/>
    </source>
</evidence>
<accession>A0AAV8VF27</accession>
<dbReference type="Proteomes" id="UP001159042">
    <property type="component" value="Unassembled WGS sequence"/>
</dbReference>
<evidence type="ECO:0000256" key="10">
    <source>
        <dbReference type="SAM" id="Phobius"/>
    </source>
</evidence>
<comment type="caution">
    <text evidence="11">The sequence shown here is derived from an EMBL/GenBank/DDBJ whole genome shotgun (WGS) entry which is preliminary data.</text>
</comment>
<evidence type="ECO:0000256" key="6">
    <source>
        <dbReference type="ARBA" id="ARBA00022989"/>
    </source>
</evidence>
<evidence type="ECO:0000256" key="5">
    <source>
        <dbReference type="ARBA" id="ARBA00022725"/>
    </source>
</evidence>
<evidence type="ECO:0000256" key="1">
    <source>
        <dbReference type="ARBA" id="ARBA00004651"/>
    </source>
</evidence>